<proteinExistence type="inferred from homology"/>
<geneLocation type="mitochondrion" evidence="5"/>
<dbReference type="EMBL" id="JN227086">
    <property type="protein sequence ID" value="AEL89256.1"/>
    <property type="molecule type" value="Genomic_DNA"/>
</dbReference>
<dbReference type="PANTHER" id="PTHR13691">
    <property type="entry name" value="RIBOSOMAL PROTEIN L2"/>
    <property type="match status" value="1"/>
</dbReference>
<dbReference type="Gene3D" id="2.30.30.30">
    <property type="match status" value="1"/>
</dbReference>
<comment type="similarity">
    <text evidence="1">Belongs to the universal ribosomal protein uL2 family.</text>
</comment>
<dbReference type="PIRSF" id="PIRSF002158">
    <property type="entry name" value="Ribosomal_L2"/>
    <property type="match status" value="1"/>
</dbReference>
<evidence type="ECO:0000256" key="3">
    <source>
        <dbReference type="ARBA" id="ARBA00023274"/>
    </source>
</evidence>
<dbReference type="SUPFAM" id="SSF50249">
    <property type="entry name" value="Nucleic acid-binding proteins"/>
    <property type="match status" value="1"/>
</dbReference>
<dbReference type="PANTHER" id="PTHR13691:SF5">
    <property type="entry name" value="LARGE RIBOSOMAL SUBUNIT PROTEIN UL2M"/>
    <property type="match status" value="1"/>
</dbReference>
<dbReference type="PROSITE" id="PS00467">
    <property type="entry name" value="RIBOSOMAL_L2"/>
    <property type="match status" value="1"/>
</dbReference>
<dbReference type="InterPro" id="IPR008991">
    <property type="entry name" value="Translation_prot_SH3-like_sf"/>
</dbReference>
<dbReference type="SMART" id="SM01382">
    <property type="entry name" value="Ribosomal_L2_C"/>
    <property type="match status" value="1"/>
</dbReference>
<gene>
    <name evidence="5" type="ORF">IMG5_M206951</name>
</gene>
<dbReference type="InterPro" id="IPR012340">
    <property type="entry name" value="NA-bd_OB-fold"/>
</dbReference>
<dbReference type="GO" id="GO:0032543">
    <property type="term" value="P:mitochondrial translation"/>
    <property type="evidence" value="ECO:0007669"/>
    <property type="project" value="TreeGrafter"/>
</dbReference>
<dbReference type="InterPro" id="IPR022669">
    <property type="entry name" value="Ribosomal_uL2_C"/>
</dbReference>
<dbReference type="GeneID" id="11122980"/>
<keyword evidence="5" id="KW-0496">Mitochondrion</keyword>
<dbReference type="RefSeq" id="YP_004841714.1">
    <property type="nucleotide sequence ID" value="NC_015981.1"/>
</dbReference>
<name>G1FLB4_ICHMU</name>
<feature type="domain" description="Large ribosomal subunit protein uL2 C-terminal" evidence="4">
    <location>
        <begin position="130"/>
        <end position="257"/>
    </location>
</feature>
<dbReference type="InterPro" id="IPR002171">
    <property type="entry name" value="Ribosomal_uL2"/>
</dbReference>
<keyword evidence="3" id="KW-0687">Ribonucleoprotein</keyword>
<organism evidence="5">
    <name type="scientific">Ichthyophthirius multifiliis</name>
    <name type="common">White spot disease agent</name>
    <name type="synonym">Ich</name>
    <dbReference type="NCBI Taxonomy" id="5932"/>
    <lineage>
        <taxon>Eukaryota</taxon>
        <taxon>Sar</taxon>
        <taxon>Alveolata</taxon>
        <taxon>Ciliophora</taxon>
        <taxon>Intramacronucleata</taxon>
        <taxon>Oligohymenophorea</taxon>
        <taxon>Hymenostomatida</taxon>
        <taxon>Ophryoglenina</taxon>
        <taxon>Ichthyophthirius</taxon>
    </lineage>
</organism>
<dbReference type="Pfam" id="PF03947">
    <property type="entry name" value="Ribosomal_L2_C"/>
    <property type="match status" value="1"/>
</dbReference>
<reference evidence="5" key="1">
    <citation type="submission" date="2011-07" db="EMBL/GenBank/DDBJ databases">
        <authorList>
            <person name="Coyne R."/>
            <person name="Brami D."/>
            <person name="Johnson J."/>
            <person name="Hostetler J."/>
            <person name="Hannick L."/>
            <person name="Clark T."/>
            <person name="Cassidy-Hanley D."/>
            <person name="Inman J."/>
        </authorList>
    </citation>
    <scope>NUCLEOTIDE SEQUENCE</scope>
    <source>
        <strain evidence="5">G5</strain>
    </source>
</reference>
<dbReference type="GO" id="GO:0003735">
    <property type="term" value="F:structural constituent of ribosome"/>
    <property type="evidence" value="ECO:0007669"/>
    <property type="project" value="InterPro"/>
</dbReference>
<protein>
    <submittedName>
        <fullName evidence="5">Ribosomal protein L2</fullName>
    </submittedName>
</protein>
<evidence type="ECO:0000313" key="5">
    <source>
        <dbReference type="EMBL" id="AEL89256.1"/>
    </source>
</evidence>
<evidence type="ECO:0000259" key="4">
    <source>
        <dbReference type="SMART" id="SM01382"/>
    </source>
</evidence>
<evidence type="ECO:0000256" key="1">
    <source>
        <dbReference type="ARBA" id="ARBA00005636"/>
    </source>
</evidence>
<dbReference type="GO" id="GO:0005762">
    <property type="term" value="C:mitochondrial large ribosomal subunit"/>
    <property type="evidence" value="ECO:0007669"/>
    <property type="project" value="TreeGrafter"/>
</dbReference>
<dbReference type="SUPFAM" id="SSF50104">
    <property type="entry name" value="Translation proteins SH3-like domain"/>
    <property type="match status" value="1"/>
</dbReference>
<accession>G1FLB4</accession>
<dbReference type="AlphaFoldDB" id="G1FLB4"/>
<dbReference type="GO" id="GO:0003723">
    <property type="term" value="F:RNA binding"/>
    <property type="evidence" value="ECO:0007669"/>
    <property type="project" value="TreeGrafter"/>
</dbReference>
<evidence type="ECO:0000256" key="2">
    <source>
        <dbReference type="ARBA" id="ARBA00022980"/>
    </source>
</evidence>
<sequence>MFLKIYKPKTSSLRFKKDIYKMNYFKTYSNIFFLKYKSNSGKSKIGRTILWSKSNNSFNHLYYINNYDKLNNQLAIILSYSFYNKNSTFISIIKYSNNSLSYYKLINGLEIGSIITINNRSLKFINNIKTILGSISYLYLIPINCIISNIIPYKSFKSKYAKSSGTYLTIFQNYNELNIFILVLPTGEKKIFSGFSKITIGRNSNIFNKYCVLGKAGLNIKYGFKPVVRGVAMNPVDHPHGGRTKVNKPEVSPWGWTAKYGK</sequence>
<dbReference type="InterPro" id="IPR014722">
    <property type="entry name" value="Rib_uL2_dom2"/>
</dbReference>
<dbReference type="Gene3D" id="4.10.950.10">
    <property type="entry name" value="Ribosomal protein L2, domain 3"/>
    <property type="match status" value="1"/>
</dbReference>
<keyword evidence="2 5" id="KW-0689">Ribosomal protein</keyword>
<dbReference type="InterPro" id="IPR022671">
    <property type="entry name" value="Ribosomal_uL2_CS"/>
</dbReference>
<dbReference type="InterPro" id="IPR014726">
    <property type="entry name" value="Ribosomal_uL2_dom3"/>
</dbReference>